<dbReference type="InterPro" id="IPR051138">
    <property type="entry name" value="PIM_Ser/Thr_kinase"/>
</dbReference>
<dbReference type="Pfam" id="PF00069">
    <property type="entry name" value="Pkinase"/>
    <property type="match status" value="1"/>
</dbReference>
<feature type="compositionally biased region" description="Basic and acidic residues" evidence="13">
    <location>
        <begin position="66"/>
        <end position="83"/>
    </location>
</feature>
<evidence type="ECO:0000256" key="9">
    <source>
        <dbReference type="ARBA" id="ARBA00048679"/>
    </source>
</evidence>
<feature type="domain" description="Protein kinase" evidence="14">
    <location>
        <begin position="117"/>
        <end position="379"/>
    </location>
</feature>
<dbReference type="SUPFAM" id="SSF56112">
    <property type="entry name" value="Protein kinase-like (PK-like)"/>
    <property type="match status" value="1"/>
</dbReference>
<keyword evidence="16" id="KW-1185">Reference proteome</keyword>
<comment type="function">
    <text evidence="10">Proto-oncogene with serine/threonine kinase activity involved in cell survival and cell proliferation.</text>
</comment>
<dbReference type="SMART" id="SM00220">
    <property type="entry name" value="S_TKc"/>
    <property type="match status" value="1"/>
</dbReference>
<feature type="binding site" evidence="12">
    <location>
        <position position="214"/>
    </location>
    <ligand>
        <name>ATP</name>
        <dbReference type="ChEBI" id="CHEBI:30616"/>
    </ligand>
</feature>
<dbReference type="Gene3D" id="3.30.200.20">
    <property type="entry name" value="Phosphorylase Kinase, domain 1"/>
    <property type="match status" value="1"/>
</dbReference>
<evidence type="ECO:0000256" key="11">
    <source>
        <dbReference type="PIRSR" id="PIRSR037993-1"/>
    </source>
</evidence>
<dbReference type="AlphaFoldDB" id="A0A3B4UHR9"/>
<dbReference type="InterPro" id="IPR000719">
    <property type="entry name" value="Prot_kinase_dom"/>
</dbReference>
<feature type="binding site" evidence="12">
    <location>
        <begin position="123"/>
        <end position="131"/>
    </location>
    <ligand>
        <name>ATP</name>
        <dbReference type="ChEBI" id="CHEBI:30616"/>
    </ligand>
</feature>
<dbReference type="PANTHER" id="PTHR22984">
    <property type="entry name" value="SERINE/THREONINE-PROTEIN KINASE PIM"/>
    <property type="match status" value="1"/>
</dbReference>
<sequence length="380" mass="43107">MERESERKIKTQGCPALGRDRARSSSSTTKQSASPAEDSKNKRKASPDNKTQRKKRRTSEVTEPCHSCKEDGRVRGEKRKVGGDGEGPSEERKKRKTSKCAKKPSVDVARARFKARYEEQNQLGEGGCGSVFAGYRKSDKLPVAIKHIPMDKVFCKHVARNGKELSVEVAVMLKLAKSRKKGEVGTSAPVALLDWYDLGQELILVLERPVPAEDLLKYTEQKGGCLQEEEGRIILKQLVNAALELQEKRIFHRDIKIENILIETGSNTPRVRIIDFGLSCFTKKTSSYTVFYGTSTHAPPEWYSCCHYRPGPSTVWQLGVVLYEILHKDSVFETIDFLTNRLQISNELSNSCRDFLNKCLTRIPYQRPTLQELKRHHWLA</sequence>
<feature type="compositionally biased region" description="Basic residues" evidence="13">
    <location>
        <begin position="93"/>
        <end position="102"/>
    </location>
</feature>
<keyword evidence="7 10" id="KW-0067">ATP-binding</keyword>
<comment type="similarity">
    <text evidence="1 10">Belongs to the protein kinase superfamily. CAMK Ser/Thr protein kinase family. PIM subfamily.</text>
</comment>
<dbReference type="EC" id="2.7.11.1" evidence="10"/>
<accession>A0A3B4UHR9</accession>
<dbReference type="FunFam" id="3.30.200.20:FF:000475">
    <property type="entry name" value="Serine/threonine-protein kinase"/>
    <property type="match status" value="1"/>
</dbReference>
<reference evidence="15" key="1">
    <citation type="submission" date="2025-08" db="UniProtKB">
        <authorList>
            <consortium name="Ensembl"/>
        </authorList>
    </citation>
    <scope>IDENTIFICATION</scope>
</reference>
<protein>
    <recommendedName>
        <fullName evidence="10">Serine/threonine-protein kinase</fullName>
        <ecNumber evidence="10">2.7.11.1</ecNumber>
    </recommendedName>
</protein>
<dbReference type="PROSITE" id="PS50011">
    <property type="entry name" value="PROTEIN_KINASE_DOM"/>
    <property type="match status" value="1"/>
</dbReference>
<evidence type="ECO:0000313" key="15">
    <source>
        <dbReference type="Ensembl" id="ENSSDUP00000017768.1"/>
    </source>
</evidence>
<evidence type="ECO:0000256" key="7">
    <source>
        <dbReference type="ARBA" id="ARBA00022840"/>
    </source>
</evidence>
<keyword evidence="3" id="KW-0597">Phosphoprotein</keyword>
<name>A0A3B4UHR9_SERDU</name>
<dbReference type="GO" id="GO:0004674">
    <property type="term" value="F:protein serine/threonine kinase activity"/>
    <property type="evidence" value="ECO:0007669"/>
    <property type="project" value="UniProtKB-UniRule"/>
</dbReference>
<evidence type="ECO:0000256" key="1">
    <source>
        <dbReference type="ARBA" id="ARBA00005505"/>
    </source>
</evidence>
<feature type="region of interest" description="Disordered" evidence="13">
    <location>
        <begin position="1"/>
        <end position="105"/>
    </location>
</feature>
<dbReference type="GeneTree" id="ENSGT00950000182996"/>
<dbReference type="Proteomes" id="UP000261420">
    <property type="component" value="Unplaced"/>
</dbReference>
<reference evidence="15" key="2">
    <citation type="submission" date="2025-09" db="UniProtKB">
        <authorList>
            <consortium name="Ensembl"/>
        </authorList>
    </citation>
    <scope>IDENTIFICATION</scope>
</reference>
<dbReference type="GO" id="GO:0007346">
    <property type="term" value="P:regulation of mitotic cell cycle"/>
    <property type="evidence" value="ECO:0007669"/>
    <property type="project" value="TreeGrafter"/>
</dbReference>
<dbReference type="PIRSF" id="PIRSF037993">
    <property type="entry name" value="STPK_Pim-1"/>
    <property type="match status" value="1"/>
</dbReference>
<comment type="catalytic activity">
    <reaction evidence="8 10">
        <text>L-threonyl-[protein] + ATP = O-phospho-L-threonyl-[protein] + ADP + H(+)</text>
        <dbReference type="Rhea" id="RHEA:46608"/>
        <dbReference type="Rhea" id="RHEA-COMP:11060"/>
        <dbReference type="Rhea" id="RHEA-COMP:11605"/>
        <dbReference type="ChEBI" id="CHEBI:15378"/>
        <dbReference type="ChEBI" id="CHEBI:30013"/>
        <dbReference type="ChEBI" id="CHEBI:30616"/>
        <dbReference type="ChEBI" id="CHEBI:61977"/>
        <dbReference type="ChEBI" id="CHEBI:456216"/>
        <dbReference type="EC" id="2.7.11.1"/>
    </reaction>
</comment>
<evidence type="ECO:0000256" key="4">
    <source>
        <dbReference type="ARBA" id="ARBA00022679"/>
    </source>
</evidence>
<dbReference type="InterPro" id="IPR017348">
    <property type="entry name" value="PIM1/2/3"/>
</dbReference>
<dbReference type="GO" id="GO:0005524">
    <property type="term" value="F:ATP binding"/>
    <property type="evidence" value="ECO:0007669"/>
    <property type="project" value="UniProtKB-UniRule"/>
</dbReference>
<dbReference type="Ensembl" id="ENSSDUT00000018092.1">
    <property type="protein sequence ID" value="ENSSDUP00000017768.1"/>
    <property type="gene ID" value="ENSSDUG00000012979.1"/>
</dbReference>
<keyword evidence="2 10" id="KW-0723">Serine/threonine-protein kinase</keyword>
<dbReference type="PROSITE" id="PS00108">
    <property type="entry name" value="PROTEIN_KINASE_ST"/>
    <property type="match status" value="1"/>
</dbReference>
<keyword evidence="5 10" id="KW-0547">Nucleotide-binding</keyword>
<organism evidence="15 16">
    <name type="scientific">Seriola dumerili</name>
    <name type="common">Greater amberjack</name>
    <name type="synonym">Caranx dumerili</name>
    <dbReference type="NCBI Taxonomy" id="41447"/>
    <lineage>
        <taxon>Eukaryota</taxon>
        <taxon>Metazoa</taxon>
        <taxon>Chordata</taxon>
        <taxon>Craniata</taxon>
        <taxon>Vertebrata</taxon>
        <taxon>Euteleostomi</taxon>
        <taxon>Actinopterygii</taxon>
        <taxon>Neopterygii</taxon>
        <taxon>Teleostei</taxon>
        <taxon>Neoteleostei</taxon>
        <taxon>Acanthomorphata</taxon>
        <taxon>Carangaria</taxon>
        <taxon>Carangiformes</taxon>
        <taxon>Carangidae</taxon>
        <taxon>Seriola</taxon>
    </lineage>
</organism>
<proteinExistence type="inferred from homology"/>
<feature type="compositionally biased region" description="Low complexity" evidence="13">
    <location>
        <begin position="24"/>
        <end position="34"/>
    </location>
</feature>
<dbReference type="OMA" id="CHSCKED"/>
<dbReference type="GO" id="GO:0005737">
    <property type="term" value="C:cytoplasm"/>
    <property type="evidence" value="ECO:0007669"/>
    <property type="project" value="UniProtKB-UniRule"/>
</dbReference>
<evidence type="ECO:0000256" key="2">
    <source>
        <dbReference type="ARBA" id="ARBA00022527"/>
    </source>
</evidence>
<feature type="active site" description="Proton acceptor" evidence="11">
    <location>
        <position position="254"/>
    </location>
</feature>
<feature type="binding site" evidence="12">
    <location>
        <position position="207"/>
    </location>
    <ligand>
        <name>ATP</name>
        <dbReference type="ChEBI" id="CHEBI:30616"/>
    </ligand>
</feature>
<dbReference type="PANTHER" id="PTHR22984:SF11">
    <property type="entry name" value="AURORA KINASE-RELATED"/>
    <property type="match status" value="1"/>
</dbReference>
<dbReference type="STRING" id="41447.ENSSDUP00000017768"/>
<evidence type="ECO:0000256" key="13">
    <source>
        <dbReference type="SAM" id="MobiDB-lite"/>
    </source>
</evidence>
<feature type="binding site" evidence="12">
    <location>
        <position position="146"/>
    </location>
    <ligand>
        <name>ATP</name>
        <dbReference type="ChEBI" id="CHEBI:30616"/>
    </ligand>
</feature>
<evidence type="ECO:0000256" key="6">
    <source>
        <dbReference type="ARBA" id="ARBA00022777"/>
    </source>
</evidence>
<feature type="compositionally biased region" description="Basic and acidic residues" evidence="13">
    <location>
        <begin position="37"/>
        <end position="51"/>
    </location>
</feature>
<dbReference type="GO" id="GO:0043066">
    <property type="term" value="P:negative regulation of apoptotic process"/>
    <property type="evidence" value="ECO:0007669"/>
    <property type="project" value="UniProtKB-UniRule"/>
</dbReference>
<keyword evidence="4 10" id="KW-0808">Transferase</keyword>
<dbReference type="InterPro" id="IPR011009">
    <property type="entry name" value="Kinase-like_dom_sf"/>
</dbReference>
<evidence type="ECO:0000313" key="16">
    <source>
        <dbReference type="Proteomes" id="UP000261420"/>
    </source>
</evidence>
<dbReference type="GO" id="GO:0106310">
    <property type="term" value="F:protein serine kinase activity"/>
    <property type="evidence" value="ECO:0007669"/>
    <property type="project" value="UniProtKB-UniRule"/>
</dbReference>
<evidence type="ECO:0000256" key="3">
    <source>
        <dbReference type="ARBA" id="ARBA00022553"/>
    </source>
</evidence>
<dbReference type="InterPro" id="IPR008271">
    <property type="entry name" value="Ser/Thr_kinase_AS"/>
</dbReference>
<evidence type="ECO:0000256" key="5">
    <source>
        <dbReference type="ARBA" id="ARBA00022741"/>
    </source>
</evidence>
<evidence type="ECO:0000256" key="8">
    <source>
        <dbReference type="ARBA" id="ARBA00047899"/>
    </source>
</evidence>
<keyword evidence="6 10" id="KW-0418">Kinase</keyword>
<evidence type="ECO:0000259" key="14">
    <source>
        <dbReference type="PROSITE" id="PS50011"/>
    </source>
</evidence>
<dbReference type="Gene3D" id="1.10.510.10">
    <property type="entry name" value="Transferase(Phosphotransferase) domain 1"/>
    <property type="match status" value="1"/>
</dbReference>
<comment type="catalytic activity">
    <reaction evidence="9 10">
        <text>L-seryl-[protein] + ATP = O-phospho-L-seryl-[protein] + ADP + H(+)</text>
        <dbReference type="Rhea" id="RHEA:17989"/>
        <dbReference type="Rhea" id="RHEA-COMP:9863"/>
        <dbReference type="Rhea" id="RHEA-COMP:11604"/>
        <dbReference type="ChEBI" id="CHEBI:15378"/>
        <dbReference type="ChEBI" id="CHEBI:29999"/>
        <dbReference type="ChEBI" id="CHEBI:30616"/>
        <dbReference type="ChEBI" id="CHEBI:83421"/>
        <dbReference type="ChEBI" id="CHEBI:456216"/>
        <dbReference type="EC" id="2.7.11.1"/>
    </reaction>
</comment>
<evidence type="ECO:0000256" key="10">
    <source>
        <dbReference type="PIRNR" id="PIRNR037993"/>
    </source>
</evidence>
<evidence type="ECO:0000256" key="12">
    <source>
        <dbReference type="PIRSR" id="PIRSR037993-2"/>
    </source>
</evidence>